<comment type="subcellular location">
    <subcellularLocation>
        <location evidence="1">Cell membrane</location>
        <topology evidence="1">Multi-pass membrane protein</topology>
    </subcellularLocation>
</comment>
<feature type="transmembrane region" description="Helical" evidence="6">
    <location>
        <begin position="96"/>
        <end position="117"/>
    </location>
</feature>
<evidence type="ECO:0000256" key="5">
    <source>
        <dbReference type="ARBA" id="ARBA00023136"/>
    </source>
</evidence>
<keyword evidence="3 6" id="KW-0812">Transmembrane</keyword>
<dbReference type="RefSeq" id="WP_003608405.1">
    <property type="nucleotide sequence ID" value="NZ_ADVE02000001.1"/>
</dbReference>
<dbReference type="InterPro" id="IPR052218">
    <property type="entry name" value="Preflagellin_Peptidase"/>
</dbReference>
<evidence type="ECO:0000313" key="8">
    <source>
        <dbReference type="EMBL" id="ATQ70452.1"/>
    </source>
</evidence>
<feature type="domain" description="Prepilin type IV endopeptidase peptidase" evidence="7">
    <location>
        <begin position="9"/>
        <end position="112"/>
    </location>
</feature>
<feature type="transmembrane region" description="Helical" evidence="6">
    <location>
        <begin position="57"/>
        <end position="76"/>
    </location>
</feature>
<dbReference type="AlphaFoldDB" id="A0A2D2D648"/>
<accession>A0A2D2D648</accession>
<dbReference type="EMBL" id="CP023737">
    <property type="protein sequence ID" value="ATQ70452.1"/>
    <property type="molecule type" value="Genomic_DNA"/>
</dbReference>
<dbReference type="Proteomes" id="UP000230709">
    <property type="component" value="Chromosome"/>
</dbReference>
<reference evidence="9" key="1">
    <citation type="submission" date="2017-10" db="EMBL/GenBank/DDBJ databases">
        <title>Completed PacBio SMRT sequence of Methylosinus trichosporium OB3b reveals presence of a third large plasmid.</title>
        <authorList>
            <person name="Charles T.C."/>
            <person name="Lynch M.D.J."/>
            <person name="Heil J.R."/>
            <person name="Cheng J."/>
        </authorList>
    </citation>
    <scope>NUCLEOTIDE SEQUENCE [LARGE SCALE GENOMIC DNA]</scope>
    <source>
        <strain evidence="9">OB3b</strain>
    </source>
</reference>
<sequence>MIEAVALVLFPTLMVFAAFTDLLTMTIPNRVSIALVVIFAALAAYTQMPLAIALSHASCGMVMLIVTFAMFQLGWIGGGDAKLASATALWLGWDHLLDYGLAASLIGGALTLVILELRRREPRAVADSPRFAHLCDSMAGVPYGIALAIGGLLIYPQSRVWTLLVGA</sequence>
<protein>
    <submittedName>
        <fullName evidence="8">Peptidase</fullName>
    </submittedName>
</protein>
<name>A0A2D2D648_METT3</name>
<dbReference type="InterPro" id="IPR000045">
    <property type="entry name" value="Prepilin_IV_endopep_pep"/>
</dbReference>
<evidence type="ECO:0000256" key="6">
    <source>
        <dbReference type="SAM" id="Phobius"/>
    </source>
</evidence>
<dbReference type="GO" id="GO:0005886">
    <property type="term" value="C:plasma membrane"/>
    <property type="evidence" value="ECO:0007669"/>
    <property type="project" value="UniProtKB-SubCell"/>
</dbReference>
<keyword evidence="9" id="KW-1185">Reference proteome</keyword>
<keyword evidence="4 6" id="KW-1133">Transmembrane helix</keyword>
<organism evidence="8 9">
    <name type="scientific">Methylosinus trichosporium (strain ATCC 35070 / NCIMB 11131 / UNIQEM 75 / OB3b)</name>
    <dbReference type="NCBI Taxonomy" id="595536"/>
    <lineage>
        <taxon>Bacteria</taxon>
        <taxon>Pseudomonadati</taxon>
        <taxon>Pseudomonadota</taxon>
        <taxon>Alphaproteobacteria</taxon>
        <taxon>Hyphomicrobiales</taxon>
        <taxon>Methylocystaceae</taxon>
        <taxon>Methylosinus</taxon>
    </lineage>
</organism>
<evidence type="ECO:0000256" key="1">
    <source>
        <dbReference type="ARBA" id="ARBA00004651"/>
    </source>
</evidence>
<evidence type="ECO:0000313" key="9">
    <source>
        <dbReference type="Proteomes" id="UP000230709"/>
    </source>
</evidence>
<gene>
    <name evidence="8" type="ORF">CQW49_17340</name>
</gene>
<proteinExistence type="predicted"/>
<dbReference type="GO" id="GO:0004190">
    <property type="term" value="F:aspartic-type endopeptidase activity"/>
    <property type="evidence" value="ECO:0007669"/>
    <property type="project" value="InterPro"/>
</dbReference>
<feature type="transmembrane region" description="Helical" evidence="6">
    <location>
        <begin position="27"/>
        <end position="45"/>
    </location>
</feature>
<dbReference type="PANTHER" id="PTHR36506:SF1">
    <property type="entry name" value="PREFLAGELLIN PEPTIDASE"/>
    <property type="match status" value="1"/>
</dbReference>
<evidence type="ECO:0000256" key="2">
    <source>
        <dbReference type="ARBA" id="ARBA00022475"/>
    </source>
</evidence>
<evidence type="ECO:0000256" key="3">
    <source>
        <dbReference type="ARBA" id="ARBA00022692"/>
    </source>
</evidence>
<dbReference type="STRING" id="595536.GCA_000178815_01711"/>
<dbReference type="KEGG" id="mtw:CQW49_17340"/>
<evidence type="ECO:0000259" key="7">
    <source>
        <dbReference type="Pfam" id="PF01478"/>
    </source>
</evidence>
<keyword evidence="5 6" id="KW-0472">Membrane</keyword>
<keyword evidence="2" id="KW-1003">Cell membrane</keyword>
<dbReference type="Pfam" id="PF01478">
    <property type="entry name" value="Peptidase_A24"/>
    <property type="match status" value="1"/>
</dbReference>
<evidence type="ECO:0000256" key="4">
    <source>
        <dbReference type="ARBA" id="ARBA00022989"/>
    </source>
</evidence>
<feature type="transmembrane region" description="Helical" evidence="6">
    <location>
        <begin position="138"/>
        <end position="155"/>
    </location>
</feature>
<dbReference type="Gene3D" id="1.20.120.1220">
    <property type="match status" value="1"/>
</dbReference>
<dbReference type="PANTHER" id="PTHR36506">
    <property type="entry name" value="PREFLAGELLIN PEPTIDASE"/>
    <property type="match status" value="1"/>
</dbReference>